<dbReference type="RefSeq" id="WP_114678565.1">
    <property type="nucleotide sequence ID" value="NZ_CP031188.1"/>
</dbReference>
<dbReference type="OrthoDB" id="799046at2"/>
<evidence type="ECO:0008006" key="3">
    <source>
        <dbReference type="Google" id="ProtNLM"/>
    </source>
</evidence>
<dbReference type="EMBL" id="CP031188">
    <property type="protein sequence ID" value="AXG74807.1"/>
    <property type="molecule type" value="Genomic_DNA"/>
</dbReference>
<evidence type="ECO:0000313" key="2">
    <source>
        <dbReference type="Proteomes" id="UP000253951"/>
    </source>
</evidence>
<gene>
    <name evidence="1" type="ORF">DVK85_11430</name>
</gene>
<protein>
    <recommendedName>
        <fullName evidence="3">Carboxypeptidase-like regulatory domain-containing protein</fullName>
    </recommendedName>
</protein>
<dbReference type="KEGG" id="fat:DVK85_11430"/>
<evidence type="ECO:0000313" key="1">
    <source>
        <dbReference type="EMBL" id="AXG74807.1"/>
    </source>
</evidence>
<organism evidence="1 2">
    <name type="scientific">Flavobacterium arcticum</name>
    <dbReference type="NCBI Taxonomy" id="1784713"/>
    <lineage>
        <taxon>Bacteria</taxon>
        <taxon>Pseudomonadati</taxon>
        <taxon>Bacteroidota</taxon>
        <taxon>Flavobacteriia</taxon>
        <taxon>Flavobacteriales</taxon>
        <taxon>Flavobacteriaceae</taxon>
        <taxon>Flavobacterium</taxon>
    </lineage>
</organism>
<keyword evidence="2" id="KW-1185">Reference proteome</keyword>
<proteinExistence type="predicted"/>
<dbReference type="AlphaFoldDB" id="A0A345HDZ7"/>
<accession>A0A345HDZ7</accession>
<dbReference type="InterPro" id="IPR008969">
    <property type="entry name" value="CarboxyPept-like_regulatory"/>
</dbReference>
<dbReference type="SUPFAM" id="SSF49464">
    <property type="entry name" value="Carboxypeptidase regulatory domain-like"/>
    <property type="match status" value="1"/>
</dbReference>
<sequence length="239" mass="28075">MDILEKRGIKFINEISYGRVRKCHYGLDSDMGYIVSYNSKNTLERIIQDIDLTLSGKFDLIDDPDISNYMYTAYITPQEIEYWDDYGNNIIGTCPLEDFRELVIRWKDFLETPPFDRSELISLPEKHNSVQEGFILKSSNEGFIPLQGAHIFNKTTRQLVPTDINGKFTINAQKGDTLEISYMNYAKKNIIITENRFTNIIHRDYNIVFEYHQQIQEPEIVNKKSFFGRIFHSISNLFR</sequence>
<reference evidence="1 2" key="1">
    <citation type="submission" date="2018-07" db="EMBL/GenBank/DDBJ databases">
        <title>Complete genome sequence of Flavobacterium arcticum type strain SM1502T.</title>
        <authorList>
            <person name="Li Y."/>
            <person name="Li D.-D."/>
        </authorList>
    </citation>
    <scope>NUCLEOTIDE SEQUENCE [LARGE SCALE GENOMIC DNA]</scope>
    <source>
        <strain evidence="1 2">SM1502</strain>
    </source>
</reference>
<dbReference type="Proteomes" id="UP000253951">
    <property type="component" value="Chromosome"/>
</dbReference>
<name>A0A345HDZ7_9FLAO</name>